<dbReference type="Proteomes" id="UP000428330">
    <property type="component" value="Chromosome"/>
</dbReference>
<dbReference type="KEGG" id="rom:EI983_17215"/>
<protein>
    <submittedName>
        <fullName evidence="1">DUF3604 domain-containing protein</fullName>
    </submittedName>
</protein>
<organism evidence="1 2">
    <name type="scientific">Roseovarius faecimaris</name>
    <dbReference type="NCBI Taxonomy" id="2494550"/>
    <lineage>
        <taxon>Bacteria</taxon>
        <taxon>Pseudomonadati</taxon>
        <taxon>Pseudomonadota</taxon>
        <taxon>Alphaproteobacteria</taxon>
        <taxon>Rhodobacterales</taxon>
        <taxon>Roseobacteraceae</taxon>
        <taxon>Roseovarius</taxon>
    </lineage>
</organism>
<dbReference type="SUPFAM" id="SSF89550">
    <property type="entry name" value="PHP domain-like"/>
    <property type="match status" value="1"/>
</dbReference>
<dbReference type="InterPro" id="IPR016195">
    <property type="entry name" value="Pol/histidinol_Pase-like"/>
</dbReference>
<sequence>MPPIRDDLMGDVWPLAQPGADGADYGAVSLAPLGSFQVRSFQRFTLTYRVGEYGLDDTGAIKIVQRWTSDAGPVQFDDPQAMNHVRAEASNGVELELHAERYPHQRPWYNGIRLTVKRGYMRPGDTITVHFGGTPGYRLQTFCESAFEFRVLADPCATGTFIPVGSPAIEIVAGPPARWVLVAPTLRRPGEGFALGIRAEDAWGNACVLPDTPLALSSEMEMPDLPGEVRADPGTRGLRIEGLSIDHEGATTFTLSTASGEVLARSNPLLIQDSPHAAHWGDLHGQSGETVGIDTVEDYIAFARDVSFLDVTSHQANDFQIKPAFWDEINRVTAAYDDPGRFTVFPGYEWSGNTPVGGDHNVFFRNEGEVMHRSSRALLHEREDMQTDAPTLTHLFDHLQGRDCVVYAHIGGRPADISYAHDPALRTAVEVHSDWGTFEWLMTDAFALGHRVGLVCNSDGHKGAPGMTYPGATEFGAYTGLTCFLTDRLDREAIFDAMRRRHHYGTTGCRMHLEVEADLGAQGVIHDTDPAHTDAASRPSATAIMGDIARSQTGEVPLRIRCHAHAPILRIDVLNGAETVQTLRPYAEADLGDRLRLTWQGALYRGRGRQVFWQGEARLDAARIADMRAFNAWNLERQTVLQDPRTVRIDAVTTGNFGGVDLWLDDGSAGQIAIDTGLANGQFALSDIGLEDTVIDAGGLDRKLRLCRLPDQLTDCRMDETVTIPLIAGKDNPLWVRVTTEDGFNAWSSPIYLIP</sequence>
<reference evidence="2" key="1">
    <citation type="submission" date="2018-12" db="EMBL/GenBank/DDBJ databases">
        <title>Complete genome sequence of Roseovarius sp. MME-070.</title>
        <authorList>
            <person name="Nam Y.-D."/>
            <person name="Kang J."/>
            <person name="Chung W.-H."/>
            <person name="Park Y.S."/>
        </authorList>
    </citation>
    <scope>NUCLEOTIDE SEQUENCE [LARGE SCALE GENOMIC DNA]</scope>
    <source>
        <strain evidence="2">MME-070</strain>
    </source>
</reference>
<dbReference type="InterPro" id="IPR022028">
    <property type="entry name" value="DUF3604"/>
</dbReference>
<dbReference type="EMBL" id="CP034348">
    <property type="protein sequence ID" value="QGX99913.1"/>
    <property type="molecule type" value="Genomic_DNA"/>
</dbReference>
<dbReference type="AlphaFoldDB" id="A0A6I6IVG7"/>
<dbReference type="Gene3D" id="3.20.20.140">
    <property type="entry name" value="Metal-dependent hydrolases"/>
    <property type="match status" value="1"/>
</dbReference>
<keyword evidence="2" id="KW-1185">Reference proteome</keyword>
<gene>
    <name evidence="1" type="ORF">EI983_17215</name>
</gene>
<dbReference type="OrthoDB" id="543560at2"/>
<accession>A0A6I6IVG7</accession>
<dbReference type="Pfam" id="PF12228">
    <property type="entry name" value="DUF3604"/>
    <property type="match status" value="2"/>
</dbReference>
<evidence type="ECO:0000313" key="1">
    <source>
        <dbReference type="EMBL" id="QGX99913.1"/>
    </source>
</evidence>
<evidence type="ECO:0000313" key="2">
    <source>
        <dbReference type="Proteomes" id="UP000428330"/>
    </source>
</evidence>
<dbReference type="RefSeq" id="WP_157708592.1">
    <property type="nucleotide sequence ID" value="NZ_CP034348.1"/>
</dbReference>
<proteinExistence type="predicted"/>
<name>A0A6I6IVG7_9RHOB</name>